<accession>A0ACC2EA52</accession>
<sequence length="301" mass="32901">MLNQNTTFLWLFNRPPPPCVAARLKQQCKLWRWSSRSSCYHKTTGITIPLAAASADHPSFTLITPTRLFPQSTTLRLVGSVSTPAHGFGKILALDEFFSGPSKTPLPNHDGLQETIIYHLSEAMASNLVEVEEEAELTQPQHGLQLYIKSSLQLPVCNGSQTTPVPDHSLISHLKDASSVPAVLLEDADGGARVKVIAGNFGGLASSLPQDQSLMLDVKMRPGSHVEFPLESSFNNLVYVLEGVGIFHAPQLMPKGRPSYQNEGHGFILTPTTGCNNICKFLRVSTHPWSHLRFILLGAFA</sequence>
<evidence type="ECO:0000313" key="1">
    <source>
        <dbReference type="EMBL" id="KAJ7563225.1"/>
    </source>
</evidence>
<gene>
    <name evidence="1" type="ORF">O6H91_03G101700</name>
</gene>
<protein>
    <submittedName>
        <fullName evidence="1">Uncharacterized protein</fullName>
    </submittedName>
</protein>
<name>A0ACC2EA52_DIPCM</name>
<proteinExistence type="predicted"/>
<reference evidence="2" key="1">
    <citation type="journal article" date="2024" name="Proc. Natl. Acad. Sci. U.S.A.">
        <title>Extraordinary preservation of gene collinearity over three hundred million years revealed in homosporous lycophytes.</title>
        <authorList>
            <person name="Li C."/>
            <person name="Wickell D."/>
            <person name="Kuo L.Y."/>
            <person name="Chen X."/>
            <person name="Nie B."/>
            <person name="Liao X."/>
            <person name="Peng D."/>
            <person name="Ji J."/>
            <person name="Jenkins J."/>
            <person name="Williams M."/>
            <person name="Shu S."/>
            <person name="Plott C."/>
            <person name="Barry K."/>
            <person name="Rajasekar S."/>
            <person name="Grimwood J."/>
            <person name="Han X."/>
            <person name="Sun S."/>
            <person name="Hou Z."/>
            <person name="He W."/>
            <person name="Dai G."/>
            <person name="Sun C."/>
            <person name="Schmutz J."/>
            <person name="Leebens-Mack J.H."/>
            <person name="Li F.W."/>
            <person name="Wang L."/>
        </authorList>
    </citation>
    <scope>NUCLEOTIDE SEQUENCE [LARGE SCALE GENOMIC DNA]</scope>
    <source>
        <strain evidence="2">cv. PW_Plant_1</strain>
    </source>
</reference>
<organism evidence="1 2">
    <name type="scientific">Diphasiastrum complanatum</name>
    <name type="common">Issler's clubmoss</name>
    <name type="synonym">Lycopodium complanatum</name>
    <dbReference type="NCBI Taxonomy" id="34168"/>
    <lineage>
        <taxon>Eukaryota</taxon>
        <taxon>Viridiplantae</taxon>
        <taxon>Streptophyta</taxon>
        <taxon>Embryophyta</taxon>
        <taxon>Tracheophyta</taxon>
        <taxon>Lycopodiopsida</taxon>
        <taxon>Lycopodiales</taxon>
        <taxon>Lycopodiaceae</taxon>
        <taxon>Lycopodioideae</taxon>
        <taxon>Diphasiastrum</taxon>
    </lineage>
</organism>
<evidence type="ECO:0000313" key="2">
    <source>
        <dbReference type="Proteomes" id="UP001162992"/>
    </source>
</evidence>
<dbReference type="Proteomes" id="UP001162992">
    <property type="component" value="Chromosome 3"/>
</dbReference>
<keyword evidence="2" id="KW-1185">Reference proteome</keyword>
<comment type="caution">
    <text evidence="1">The sequence shown here is derived from an EMBL/GenBank/DDBJ whole genome shotgun (WGS) entry which is preliminary data.</text>
</comment>
<dbReference type="EMBL" id="CM055094">
    <property type="protein sequence ID" value="KAJ7563225.1"/>
    <property type="molecule type" value="Genomic_DNA"/>
</dbReference>